<evidence type="ECO:0000256" key="9">
    <source>
        <dbReference type="SAM" id="MobiDB-lite"/>
    </source>
</evidence>
<sequence>MCEDLVWPPLPLLLLLLLRLSPASTAAPGRESVNQQQHLQSYPAGVDLFEHEFTSVSADDFDPFGPDIGNDDLGIDDPETMPRLFQGDIAIDPYTYITLRLGVNPMRHPKRLWPNGTIPFEISPRYDNRERDLIVRALKTFNSLTCIRFTPYDGEVEDYLLIEPPEDGPQGCWSYVGKRGGEQVVALQQPDETSAHCFSSEGRIMHELMHAIGIYHEQSRADRDNFVKIHWDNIVPRFKKNFKLVSRKRGKYAFDYDYNSVMHYGEYYFSKKKGEKPTMTPLQPGVRIGQRKTISKIDCLKINDLYGCLKGRRAKMYKSFCHLLGLSVDEALPADKPTTDLSRRSRKSLFIDPDEQSEEIKIEGIMAPHDRDFGSGPRGGRDRDEDRRGGGGGSRFGGGGGDYHGVRNGRIEKRRDDRGGGSRFGGGGGGGGFGGDRRGGGSQDLPMRPVDFSNLTPFKKNFYQEHPTVANRSPYEVQRYRDEQEITVRGQAANPIQDFSEAYLPDYVLKEIRRQGYKAPTPIQAQGWPIAMSGANFVGIAKTGSGKTLGYILPAIVHINNQQPLQRGDGPIALVLAPTRELAQQIQQVATEFGSSSYVRNTCVFGGAPKGGQMRDLQRGCEIVIATPGRLIDFLSAGATNLKRCTYLVLDEADRMLDMGFEPQIRKIVSQIRPDRQTLMWSATWPKEVKQLAEDFLGNYIQINIGSLELSANHNIRQVVDVCDEFSKEDKLKSLLSDIYDTSENPGKIIIFVETKRRVDNLVRFIRSFGVRCGAIHGDKSQSERDFVLREFRSGKSNILVATDVAARGLDVDGIKYVINFDYPQNSEDYIHRIGRTGRSNTKGTSFAFFTKNNAKQAKALVDVLREANQEINPALENMARNSRYDGGGGRSRYGGGGGGGRFGGGGFKKGSISNGRGFGGGGGGDGGFGNRNGGDGGGRHTRFD</sequence>
<feature type="binding site" evidence="7">
    <location>
        <position position="206"/>
    </location>
    <ligand>
        <name>Zn(2+)</name>
        <dbReference type="ChEBI" id="CHEBI:29105"/>
        <note>catalytic</note>
    </ligand>
</feature>
<dbReference type="OrthoDB" id="291007at2759"/>
<feature type="compositionally biased region" description="Gly residues" evidence="9">
    <location>
        <begin position="390"/>
        <end position="403"/>
    </location>
</feature>
<keyword evidence="7 8" id="KW-0645">Protease</keyword>
<dbReference type="InterPro" id="IPR006026">
    <property type="entry name" value="Peptidase_Metallo"/>
</dbReference>
<dbReference type="Gene3D" id="3.40.390.10">
    <property type="entry name" value="Collagenase (Catalytic Domain)"/>
    <property type="match status" value="1"/>
</dbReference>
<dbReference type="InterPro" id="IPR011545">
    <property type="entry name" value="DEAD/DEAH_box_helicase_dom"/>
</dbReference>
<evidence type="ECO:0000256" key="8">
    <source>
        <dbReference type="RuleBase" id="RU361183"/>
    </source>
</evidence>
<dbReference type="FunFam" id="3.40.50.300:FF:000008">
    <property type="entry name" value="ATP-dependent RNA helicase RhlB"/>
    <property type="match status" value="1"/>
</dbReference>
<protein>
    <recommendedName>
        <fullName evidence="8">Metalloendopeptidase</fullName>
        <ecNumber evidence="8">3.4.24.-</ecNumber>
    </recommendedName>
</protein>
<feature type="domain" description="Helicase C-terminal" evidence="11">
    <location>
        <begin position="735"/>
        <end position="880"/>
    </location>
</feature>
<feature type="binding site" evidence="7">
    <location>
        <position position="210"/>
    </location>
    <ligand>
        <name>Zn(2+)</name>
        <dbReference type="ChEBI" id="CHEBI:29105"/>
        <note>catalytic</note>
    </ligand>
</feature>
<dbReference type="InterPro" id="IPR001506">
    <property type="entry name" value="Peptidase_M12A"/>
</dbReference>
<dbReference type="SUPFAM" id="SSF52540">
    <property type="entry name" value="P-loop containing nucleoside triphosphate hydrolases"/>
    <property type="match status" value="1"/>
</dbReference>
<dbReference type="PANTHER" id="PTHR47958">
    <property type="entry name" value="ATP-DEPENDENT RNA HELICASE DBP3"/>
    <property type="match status" value="1"/>
</dbReference>
<feature type="compositionally biased region" description="Basic and acidic residues" evidence="9">
    <location>
        <begin position="358"/>
        <end position="389"/>
    </location>
</feature>
<evidence type="ECO:0000259" key="11">
    <source>
        <dbReference type="PROSITE" id="PS51194"/>
    </source>
</evidence>
<keyword evidence="7 8" id="KW-0479">Metal-binding</keyword>
<evidence type="ECO:0000259" key="13">
    <source>
        <dbReference type="PROSITE" id="PS51864"/>
    </source>
</evidence>
<dbReference type="CDD" id="cd04280">
    <property type="entry name" value="ZnMc_astacin_like"/>
    <property type="match status" value="1"/>
</dbReference>
<comment type="caution">
    <text evidence="14">The sequence shown here is derived from an EMBL/GenBank/DDBJ whole genome shotgun (WGS) entry which is preliminary data.</text>
</comment>
<dbReference type="Pfam" id="PF00270">
    <property type="entry name" value="DEAD"/>
    <property type="match status" value="1"/>
</dbReference>
<dbReference type="SUPFAM" id="SSF55486">
    <property type="entry name" value="Metalloproteases ('zincins'), catalytic domain"/>
    <property type="match status" value="1"/>
</dbReference>
<evidence type="ECO:0000256" key="1">
    <source>
        <dbReference type="ARBA" id="ARBA00022741"/>
    </source>
</evidence>
<comment type="catalytic activity">
    <reaction evidence="5">
        <text>ATP + H2O = ADP + phosphate + H(+)</text>
        <dbReference type="Rhea" id="RHEA:13065"/>
        <dbReference type="ChEBI" id="CHEBI:15377"/>
        <dbReference type="ChEBI" id="CHEBI:15378"/>
        <dbReference type="ChEBI" id="CHEBI:30616"/>
        <dbReference type="ChEBI" id="CHEBI:43474"/>
        <dbReference type="ChEBI" id="CHEBI:456216"/>
        <dbReference type="EC" id="3.6.4.13"/>
    </reaction>
</comment>
<comment type="cofactor">
    <cofactor evidence="7 8">
        <name>Zn(2+)</name>
        <dbReference type="ChEBI" id="CHEBI:29105"/>
    </cofactor>
    <text evidence="7 8">Binds 1 zinc ion per subunit.</text>
</comment>
<dbReference type="GO" id="GO:0003676">
    <property type="term" value="F:nucleic acid binding"/>
    <property type="evidence" value="ECO:0007669"/>
    <property type="project" value="InterPro"/>
</dbReference>
<dbReference type="SMART" id="SM00235">
    <property type="entry name" value="ZnMc"/>
    <property type="match status" value="1"/>
</dbReference>
<evidence type="ECO:0000313" key="15">
    <source>
        <dbReference type="Proteomes" id="UP000295192"/>
    </source>
</evidence>
<keyword evidence="2 7" id="KW-0378">Hydrolase</keyword>
<dbReference type="PRINTS" id="PR00480">
    <property type="entry name" value="ASTACIN"/>
</dbReference>
<dbReference type="InterPro" id="IPR014001">
    <property type="entry name" value="Helicase_ATP-bd"/>
</dbReference>
<reference evidence="14 15" key="1">
    <citation type="journal article" date="2019" name="J. Hered.">
        <title>An Improved Genome Assembly for Drosophila navojoa, the Basal Species in the mojavensis Cluster.</title>
        <authorList>
            <person name="Vanderlinde T."/>
            <person name="Dupim E.G."/>
            <person name="Nazario-Yepiz N.O."/>
            <person name="Carvalho A.B."/>
        </authorList>
    </citation>
    <scope>NUCLEOTIDE SEQUENCE [LARGE SCALE GENOMIC DNA]</scope>
    <source>
        <strain evidence="14">Navoj_Jal97</strain>
        <tissue evidence="14">Whole organism</tissue>
    </source>
</reference>
<keyword evidence="7 8" id="KW-0862">Zinc</keyword>
<evidence type="ECO:0000256" key="3">
    <source>
        <dbReference type="ARBA" id="ARBA00022806"/>
    </source>
</evidence>
<feature type="region of interest" description="Disordered" evidence="9">
    <location>
        <begin position="914"/>
        <end position="945"/>
    </location>
</feature>
<feature type="domain" description="DEAD-box RNA helicase Q" evidence="12">
    <location>
        <begin position="497"/>
        <end position="525"/>
    </location>
</feature>
<dbReference type="InterPro" id="IPR024079">
    <property type="entry name" value="MetalloPept_cat_dom_sf"/>
</dbReference>
<feature type="region of interest" description="Disordered" evidence="9">
    <location>
        <begin position="334"/>
        <end position="450"/>
    </location>
</feature>
<accession>A0A484BJ53</accession>
<dbReference type="GO" id="GO:0006508">
    <property type="term" value="P:proteolysis"/>
    <property type="evidence" value="ECO:0007669"/>
    <property type="project" value="UniProtKB-KW"/>
</dbReference>
<dbReference type="Pfam" id="PF00271">
    <property type="entry name" value="Helicase_C"/>
    <property type="match status" value="1"/>
</dbReference>
<feature type="active site" evidence="7">
    <location>
        <position position="207"/>
    </location>
</feature>
<dbReference type="CDD" id="cd18787">
    <property type="entry name" value="SF2_C_DEAD"/>
    <property type="match status" value="1"/>
</dbReference>
<feature type="binding site" evidence="7">
    <location>
        <position position="216"/>
    </location>
    <ligand>
        <name>Zn(2+)</name>
        <dbReference type="ChEBI" id="CHEBI:29105"/>
        <note>catalytic</note>
    </ligand>
</feature>
<keyword evidence="7 8" id="KW-0482">Metalloprotease</keyword>
<dbReference type="InterPro" id="IPR034035">
    <property type="entry name" value="Astacin-like_dom"/>
</dbReference>
<dbReference type="GO" id="GO:0005524">
    <property type="term" value="F:ATP binding"/>
    <property type="evidence" value="ECO:0007669"/>
    <property type="project" value="UniProtKB-KW"/>
</dbReference>
<dbReference type="InterPro" id="IPR001650">
    <property type="entry name" value="Helicase_C-like"/>
</dbReference>
<evidence type="ECO:0000259" key="10">
    <source>
        <dbReference type="PROSITE" id="PS51192"/>
    </source>
</evidence>
<dbReference type="CDD" id="cd17966">
    <property type="entry name" value="DEADc_DDX5_DDX17"/>
    <property type="match status" value="1"/>
</dbReference>
<dbReference type="OMA" id="NGAAMMH"/>
<dbReference type="InterPro" id="IPR000629">
    <property type="entry name" value="RNA-helicase_DEAD-box_CS"/>
</dbReference>
<dbReference type="PROSITE" id="PS00039">
    <property type="entry name" value="DEAD_ATP_HELICASE"/>
    <property type="match status" value="1"/>
</dbReference>
<feature type="compositionally biased region" description="Gly residues" evidence="9">
    <location>
        <begin position="917"/>
        <end position="937"/>
    </location>
</feature>
<keyword evidence="3" id="KW-0347">Helicase</keyword>
<dbReference type="InterPro" id="IPR014014">
    <property type="entry name" value="RNA_helicase_DEAD_Q_motif"/>
</dbReference>
<dbReference type="GO" id="GO:0003724">
    <property type="term" value="F:RNA helicase activity"/>
    <property type="evidence" value="ECO:0007669"/>
    <property type="project" value="UniProtKB-EC"/>
</dbReference>
<evidence type="ECO:0000256" key="2">
    <source>
        <dbReference type="ARBA" id="ARBA00022801"/>
    </source>
</evidence>
<feature type="domain" description="Peptidase M12A" evidence="13">
    <location>
        <begin position="104"/>
        <end position="309"/>
    </location>
</feature>
<feature type="signal peptide" evidence="8">
    <location>
        <begin position="1"/>
        <end position="26"/>
    </location>
</feature>
<dbReference type="PROSITE" id="PS51195">
    <property type="entry name" value="Q_MOTIF"/>
    <property type="match status" value="1"/>
</dbReference>
<dbReference type="STRING" id="7232.A0A484BJ53"/>
<feature type="short sequence motif" description="Q motif" evidence="6">
    <location>
        <begin position="497"/>
        <end position="525"/>
    </location>
</feature>
<evidence type="ECO:0000256" key="7">
    <source>
        <dbReference type="PROSITE-ProRule" id="PRU01211"/>
    </source>
</evidence>
<dbReference type="InterPro" id="IPR027417">
    <property type="entry name" value="P-loop_NTPase"/>
</dbReference>
<dbReference type="Gene3D" id="3.40.50.300">
    <property type="entry name" value="P-loop containing nucleotide triphosphate hydrolases"/>
    <property type="match status" value="2"/>
</dbReference>
<dbReference type="PROSITE" id="PS51194">
    <property type="entry name" value="HELICASE_CTER"/>
    <property type="match status" value="1"/>
</dbReference>
<proteinExistence type="predicted"/>
<feature type="compositionally biased region" description="Gly residues" evidence="9">
    <location>
        <begin position="421"/>
        <end position="434"/>
    </location>
</feature>
<dbReference type="GO" id="GO:0004222">
    <property type="term" value="F:metalloendopeptidase activity"/>
    <property type="evidence" value="ECO:0007669"/>
    <property type="project" value="UniProtKB-UniRule"/>
</dbReference>
<dbReference type="GO" id="GO:0008270">
    <property type="term" value="F:zinc ion binding"/>
    <property type="evidence" value="ECO:0007669"/>
    <property type="project" value="UniProtKB-UniRule"/>
</dbReference>
<dbReference type="AlphaFoldDB" id="A0A484BJ53"/>
<name>A0A484BJ53_DRONA</name>
<dbReference type="GO" id="GO:0031047">
    <property type="term" value="P:regulatory ncRNA-mediated gene silencing"/>
    <property type="evidence" value="ECO:0007669"/>
    <property type="project" value="UniProtKB-ARBA"/>
</dbReference>
<dbReference type="EC" id="3.4.24.-" evidence="8"/>
<keyword evidence="1" id="KW-0547">Nucleotide-binding</keyword>
<keyword evidence="15" id="KW-1185">Reference proteome</keyword>
<dbReference type="PROSITE" id="PS51192">
    <property type="entry name" value="HELICASE_ATP_BIND_1"/>
    <property type="match status" value="1"/>
</dbReference>
<dbReference type="SMART" id="SM00487">
    <property type="entry name" value="DEXDc"/>
    <property type="match status" value="1"/>
</dbReference>
<dbReference type="Pfam" id="PF01400">
    <property type="entry name" value="Astacin"/>
    <property type="match status" value="1"/>
</dbReference>
<dbReference type="EMBL" id="LSRL02000035">
    <property type="protein sequence ID" value="TDG48242.1"/>
    <property type="molecule type" value="Genomic_DNA"/>
</dbReference>
<feature type="compositionally biased region" description="Basic and acidic residues" evidence="9">
    <location>
        <begin position="409"/>
        <end position="420"/>
    </location>
</feature>
<keyword evidence="8" id="KW-0732">Signal</keyword>
<evidence type="ECO:0000256" key="4">
    <source>
        <dbReference type="ARBA" id="ARBA00022840"/>
    </source>
</evidence>
<dbReference type="Proteomes" id="UP000295192">
    <property type="component" value="Unassembled WGS sequence"/>
</dbReference>
<evidence type="ECO:0000313" key="14">
    <source>
        <dbReference type="EMBL" id="TDG48242.1"/>
    </source>
</evidence>
<gene>
    <name evidence="14" type="ORF">AWZ03_005417</name>
</gene>
<feature type="chain" id="PRO_5019612949" description="Metalloendopeptidase" evidence="8">
    <location>
        <begin position="27"/>
        <end position="945"/>
    </location>
</feature>
<comment type="caution">
    <text evidence="7">Lacks conserved residue(s) required for the propagation of feature annotation.</text>
</comment>
<dbReference type="FunFam" id="3.40.390.10:FF:000042">
    <property type="entry name" value="Metalloendopeptidase"/>
    <property type="match status" value="1"/>
</dbReference>
<dbReference type="SMART" id="SM00490">
    <property type="entry name" value="HELICc"/>
    <property type="match status" value="1"/>
</dbReference>
<evidence type="ECO:0000259" key="12">
    <source>
        <dbReference type="PROSITE" id="PS51195"/>
    </source>
</evidence>
<feature type="domain" description="Helicase ATP-binding" evidence="10">
    <location>
        <begin position="528"/>
        <end position="703"/>
    </location>
</feature>
<keyword evidence="4" id="KW-0067">ATP-binding</keyword>
<evidence type="ECO:0000256" key="6">
    <source>
        <dbReference type="PROSITE-ProRule" id="PRU00552"/>
    </source>
</evidence>
<dbReference type="GO" id="GO:0016887">
    <property type="term" value="F:ATP hydrolysis activity"/>
    <property type="evidence" value="ECO:0007669"/>
    <property type="project" value="RHEA"/>
</dbReference>
<organism evidence="14 15">
    <name type="scientific">Drosophila navojoa</name>
    <name type="common">Fruit fly</name>
    <dbReference type="NCBI Taxonomy" id="7232"/>
    <lineage>
        <taxon>Eukaryota</taxon>
        <taxon>Metazoa</taxon>
        <taxon>Ecdysozoa</taxon>
        <taxon>Arthropoda</taxon>
        <taxon>Hexapoda</taxon>
        <taxon>Insecta</taxon>
        <taxon>Pterygota</taxon>
        <taxon>Neoptera</taxon>
        <taxon>Endopterygota</taxon>
        <taxon>Diptera</taxon>
        <taxon>Brachycera</taxon>
        <taxon>Muscomorpha</taxon>
        <taxon>Ephydroidea</taxon>
        <taxon>Drosophilidae</taxon>
        <taxon>Drosophila</taxon>
    </lineage>
</organism>
<dbReference type="FunFam" id="3.40.50.300:FF:000079">
    <property type="entry name" value="probable ATP-dependent RNA helicase DDX17"/>
    <property type="match status" value="1"/>
</dbReference>
<dbReference type="PROSITE" id="PS51864">
    <property type="entry name" value="ASTACIN"/>
    <property type="match status" value="1"/>
</dbReference>
<evidence type="ECO:0000256" key="5">
    <source>
        <dbReference type="ARBA" id="ARBA00047984"/>
    </source>
</evidence>